<dbReference type="Pfam" id="PF12738">
    <property type="entry name" value="PTCB-BRCT"/>
    <property type="match status" value="2"/>
</dbReference>
<evidence type="ECO:0000256" key="2">
    <source>
        <dbReference type="SAM" id="MobiDB-lite"/>
    </source>
</evidence>
<evidence type="ECO:0000313" key="4">
    <source>
        <dbReference type="EMBL" id="KAK4273982.1"/>
    </source>
</evidence>
<dbReference type="Gene3D" id="3.40.50.10190">
    <property type="entry name" value="BRCT domain"/>
    <property type="match status" value="6"/>
</dbReference>
<dbReference type="InterPro" id="IPR036420">
    <property type="entry name" value="BRCT_dom_sf"/>
</dbReference>
<feature type="domain" description="BRCT" evidence="3">
    <location>
        <begin position="186"/>
        <end position="270"/>
    </location>
</feature>
<dbReference type="SUPFAM" id="SSF52113">
    <property type="entry name" value="BRCT domain"/>
    <property type="match status" value="5"/>
</dbReference>
<name>A0AAE1MN09_9FABA</name>
<dbReference type="InterPro" id="IPR001357">
    <property type="entry name" value="BRCT_dom"/>
</dbReference>
<accession>A0AAE1MN09</accession>
<dbReference type="PANTHER" id="PTHR13561">
    <property type="entry name" value="DNA REPLICATION REGULATOR DPB11-RELATED"/>
    <property type="match status" value="1"/>
</dbReference>
<dbReference type="FunFam" id="3.40.50.10190:FF:000061">
    <property type="entry name" value="Transcription coactivator"/>
    <property type="match status" value="1"/>
</dbReference>
<gene>
    <name evidence="4" type="ORF">QN277_017278</name>
</gene>
<dbReference type="PROSITE" id="PS50172">
    <property type="entry name" value="BRCT"/>
    <property type="match status" value="5"/>
</dbReference>
<feature type="domain" description="BRCT" evidence="3">
    <location>
        <begin position="571"/>
        <end position="659"/>
    </location>
</feature>
<dbReference type="InterPro" id="IPR059215">
    <property type="entry name" value="BRCT2_TopBP1-like"/>
</dbReference>
<dbReference type="FunFam" id="3.40.50.10190:FF:000057">
    <property type="entry name" value="Transcription coactivator"/>
    <property type="match status" value="1"/>
</dbReference>
<dbReference type="GO" id="GO:0033314">
    <property type="term" value="P:mitotic DNA replication checkpoint signaling"/>
    <property type="evidence" value="ECO:0007669"/>
    <property type="project" value="TreeGrafter"/>
</dbReference>
<protein>
    <recommendedName>
        <fullName evidence="3">BRCT domain-containing protein</fullName>
    </recommendedName>
</protein>
<dbReference type="Proteomes" id="UP001293593">
    <property type="component" value="Unassembled WGS sequence"/>
</dbReference>
<dbReference type="GO" id="GO:0007095">
    <property type="term" value="P:mitotic G2 DNA damage checkpoint signaling"/>
    <property type="evidence" value="ECO:0007669"/>
    <property type="project" value="TreeGrafter"/>
</dbReference>
<proteinExistence type="predicted"/>
<evidence type="ECO:0000256" key="1">
    <source>
        <dbReference type="ARBA" id="ARBA00022737"/>
    </source>
</evidence>
<feature type="domain" description="BRCT" evidence="3">
    <location>
        <begin position="372"/>
        <end position="464"/>
    </location>
</feature>
<keyword evidence="1" id="KW-0677">Repeat</keyword>
<feature type="compositionally biased region" description="Basic and acidic residues" evidence="2">
    <location>
        <begin position="932"/>
        <end position="946"/>
    </location>
</feature>
<feature type="region of interest" description="Disordered" evidence="2">
    <location>
        <begin position="930"/>
        <end position="960"/>
    </location>
</feature>
<evidence type="ECO:0000313" key="5">
    <source>
        <dbReference type="Proteomes" id="UP001293593"/>
    </source>
</evidence>
<feature type="domain" description="BRCT" evidence="3">
    <location>
        <begin position="672"/>
        <end position="755"/>
    </location>
</feature>
<dbReference type="FunFam" id="3.40.50.10190:FF:000010">
    <property type="entry name" value="DNA topoisomerase II binding protein 1"/>
    <property type="match status" value="1"/>
</dbReference>
<organism evidence="4 5">
    <name type="scientific">Acacia crassicarpa</name>
    <name type="common">northern wattle</name>
    <dbReference type="NCBI Taxonomy" id="499986"/>
    <lineage>
        <taxon>Eukaryota</taxon>
        <taxon>Viridiplantae</taxon>
        <taxon>Streptophyta</taxon>
        <taxon>Embryophyta</taxon>
        <taxon>Tracheophyta</taxon>
        <taxon>Spermatophyta</taxon>
        <taxon>Magnoliopsida</taxon>
        <taxon>eudicotyledons</taxon>
        <taxon>Gunneridae</taxon>
        <taxon>Pentapetalae</taxon>
        <taxon>rosids</taxon>
        <taxon>fabids</taxon>
        <taxon>Fabales</taxon>
        <taxon>Fabaceae</taxon>
        <taxon>Caesalpinioideae</taxon>
        <taxon>mimosoid clade</taxon>
        <taxon>Acacieae</taxon>
        <taxon>Acacia</taxon>
    </lineage>
</organism>
<feature type="region of interest" description="Disordered" evidence="2">
    <location>
        <begin position="341"/>
        <end position="371"/>
    </location>
</feature>
<comment type="caution">
    <text evidence="4">The sequence shown here is derived from an EMBL/GenBank/DDBJ whole genome shotgun (WGS) entry which is preliminary data.</text>
</comment>
<dbReference type="FunFam" id="3.40.50.10190:FF:000052">
    <property type="entry name" value="Transcription coactivator"/>
    <property type="match status" value="1"/>
</dbReference>
<sequence>MLRTNAFEGANVFMSRNLVPPEVFDTLHDALKNNGARVHLCCDPSRNGPHDYHIISHDHEKLEDLKARGCNLLGPQCVLSCAKEQRPLPKQGFTCCLAMDGVKVLASGFDMDEKMKIGELVNSMGGILHTKASLDVNFVIVKNVLAAKYKWALNMLKKPIITFNWLKQCSIEHRIVPQESYRILPFSGLTICVTRIPADERRKIEMLIVQNGGKYSAELTKKCTHLISDAPEGDKYRVAKRWGHIHIVTKKWFDQSIARRAYLNEESYPVQHGPVSSQRMSIDNLTAQHSQEMKYGKLQSAASSGLPDSCMPVSYAELVDGDPDATQSENTSAAILDVPISVNGTDPEVPPVQPKNEPNLDSAVARDSESDDNDLYLSECRISLVGFEASEMRKLVNMVRKGGGSRYMSLNDKLTHIIIGTPSEIEKKDVRSLAALGIIYVVKTTWLEDCDREKKEVPVLKRHIALDLLLPKGSASFVKGAVTGIMGMNKSKCPSTHPSLQADPVITGMDSRVVMPLSVEKKEQKKPEIDVTDQTFLKSMDKSTQQTQLPFVNNKMKAQKKMHNESSQCAKSSTVFWGRTFCFSNSFPEERRDEIIQWINQGKGEMVNGHRKQNAHYTIECHGVTRRLEEISQTTYISSHWIRSCLENDCLLDVDSHILYSPLPCCIPLPGFEGFRFCVSQYKGRDRILLRNLCFVLGATFVEKLTKKVTHLFCKFINGPKYEAACKWGIQAVTSEWIFECVKENKVVAVDQFLPKEVSVQDQENQEAEVFTVSQYPSPADSISGDGSAQYSSRSKNLRNIPNQNVGSQINNFGVDAKISSAYCKKARLLEESGLYDTVPSAIASATPISTMSSTGNNMLIDTSEVSPAVPDVAAAIEGLLEETSKMHDQTSPGKTVNKGNNFSSACSVLGENQSNPHTAIGFSEHWLNRSSRNEDNDDASRDGRAAYDNFSETQTESQVVGYEEDLSGRQMLIDRVRTRGSMA</sequence>
<keyword evidence="5" id="KW-1185">Reference proteome</keyword>
<dbReference type="CDD" id="cd17731">
    <property type="entry name" value="BRCT_TopBP1_rpt2_like"/>
    <property type="match status" value="1"/>
</dbReference>
<reference evidence="4" key="1">
    <citation type="submission" date="2023-10" db="EMBL/GenBank/DDBJ databases">
        <title>Chromosome-level genome of the transformable northern wattle, Acacia crassicarpa.</title>
        <authorList>
            <person name="Massaro I."/>
            <person name="Sinha N.R."/>
            <person name="Poethig S."/>
            <person name="Leichty A.R."/>
        </authorList>
    </citation>
    <scope>NUCLEOTIDE SEQUENCE</scope>
    <source>
        <strain evidence="4">Acra3RX</strain>
        <tissue evidence="4">Leaf</tissue>
    </source>
</reference>
<dbReference type="PANTHER" id="PTHR13561:SF20">
    <property type="entry name" value="DNA TOPOISOMERASE 2-BINDING PROTEIN 1"/>
    <property type="match status" value="1"/>
</dbReference>
<evidence type="ECO:0000259" key="3">
    <source>
        <dbReference type="PROSITE" id="PS50172"/>
    </source>
</evidence>
<dbReference type="SMART" id="SM00292">
    <property type="entry name" value="BRCT"/>
    <property type="match status" value="6"/>
</dbReference>
<dbReference type="Pfam" id="PF00533">
    <property type="entry name" value="BRCT"/>
    <property type="match status" value="2"/>
</dbReference>
<dbReference type="AlphaFoldDB" id="A0AAE1MN09"/>
<dbReference type="CDD" id="cd00027">
    <property type="entry name" value="BRCT"/>
    <property type="match status" value="1"/>
</dbReference>
<feature type="domain" description="BRCT" evidence="3">
    <location>
        <begin position="99"/>
        <end position="183"/>
    </location>
</feature>
<dbReference type="EMBL" id="JAWXYG010000004">
    <property type="protein sequence ID" value="KAK4273982.1"/>
    <property type="molecule type" value="Genomic_DNA"/>
</dbReference>
<dbReference type="GO" id="GO:0006270">
    <property type="term" value="P:DNA replication initiation"/>
    <property type="evidence" value="ECO:0007669"/>
    <property type="project" value="TreeGrafter"/>
</dbReference>